<evidence type="ECO:0000313" key="1">
    <source>
        <dbReference type="EMBL" id="OMD50268.1"/>
    </source>
</evidence>
<dbReference type="EMBL" id="MPTB01000007">
    <property type="protein sequence ID" value="OMD50268.1"/>
    <property type="molecule type" value="Genomic_DNA"/>
</dbReference>
<reference evidence="1 2" key="1">
    <citation type="submission" date="2016-10" db="EMBL/GenBank/DDBJ databases">
        <title>Paenibacillus species isolates.</title>
        <authorList>
            <person name="Beno S.M."/>
        </authorList>
    </citation>
    <scope>NUCLEOTIDE SEQUENCE [LARGE SCALE GENOMIC DNA]</scope>
    <source>
        <strain evidence="1 2">FSL H7-0744</strain>
    </source>
</reference>
<organism evidence="1 2">
    <name type="scientific">Paenibacillus borealis</name>
    <dbReference type="NCBI Taxonomy" id="160799"/>
    <lineage>
        <taxon>Bacteria</taxon>
        <taxon>Bacillati</taxon>
        <taxon>Bacillota</taxon>
        <taxon>Bacilli</taxon>
        <taxon>Bacillales</taxon>
        <taxon>Paenibacillaceae</taxon>
        <taxon>Paenibacillus</taxon>
    </lineage>
</organism>
<dbReference type="RefSeq" id="WP_076109901.1">
    <property type="nucleotide sequence ID" value="NZ_MPTB01000007.1"/>
</dbReference>
<dbReference type="Proteomes" id="UP000187412">
    <property type="component" value="Unassembled WGS sequence"/>
</dbReference>
<protein>
    <submittedName>
        <fullName evidence="1">Uncharacterized protein</fullName>
    </submittedName>
</protein>
<accession>A0ABX3HJM3</accession>
<comment type="caution">
    <text evidence="1">The sequence shown here is derived from an EMBL/GenBank/DDBJ whole genome shotgun (WGS) entry which is preliminary data.</text>
</comment>
<gene>
    <name evidence="1" type="ORF">BSK56_06955</name>
</gene>
<proteinExistence type="predicted"/>
<keyword evidence="2" id="KW-1185">Reference proteome</keyword>
<name>A0ABX3HJM3_PAEBO</name>
<sequence>MHPAATYAETVSPHTCTTFRALVEAIIPNTATGYACGDVQTAGAVNLCVHEYMIWELDHSLSLVQGFYLTVVPLSSPVAGLLNCGAVQFVASGQMQDVIDYSVWAGSPFASLRPADRIRVLAMLEHADLDLGAVPPPFRNDAGLIRYIIDFLNRQTMFGNYSEWPAYGKTRLSVPTKRRLEGFPVGWIQAEYPGIVPGYRALLGNVLTIERQGGGSSIVCS</sequence>
<evidence type="ECO:0000313" key="2">
    <source>
        <dbReference type="Proteomes" id="UP000187412"/>
    </source>
</evidence>